<evidence type="ECO:0000256" key="1">
    <source>
        <dbReference type="SAM" id="Coils"/>
    </source>
</evidence>
<dbReference type="AlphaFoldDB" id="A0A9D1MNQ7"/>
<protein>
    <submittedName>
        <fullName evidence="2">YlqD family protein</fullName>
    </submittedName>
</protein>
<accession>A0A9D1MNQ7</accession>
<dbReference type="Proteomes" id="UP000824099">
    <property type="component" value="Unassembled WGS sequence"/>
</dbReference>
<comment type="caution">
    <text evidence="2">The sequence shown here is derived from an EMBL/GenBank/DDBJ whole genome shotgun (WGS) entry which is preliminary data.</text>
</comment>
<reference evidence="2" key="1">
    <citation type="submission" date="2020-10" db="EMBL/GenBank/DDBJ databases">
        <authorList>
            <person name="Gilroy R."/>
        </authorList>
    </citation>
    <scope>NUCLEOTIDE SEQUENCE</scope>
    <source>
        <strain evidence="2">CHK160-1198</strain>
    </source>
</reference>
<name>A0A9D1MNQ7_9FIRM</name>
<reference evidence="2" key="2">
    <citation type="journal article" date="2021" name="PeerJ">
        <title>Extensive microbial diversity within the chicken gut microbiome revealed by metagenomics and culture.</title>
        <authorList>
            <person name="Gilroy R."/>
            <person name="Ravi A."/>
            <person name="Getino M."/>
            <person name="Pursley I."/>
            <person name="Horton D.L."/>
            <person name="Alikhan N.F."/>
            <person name="Baker D."/>
            <person name="Gharbi K."/>
            <person name="Hall N."/>
            <person name="Watson M."/>
            <person name="Adriaenssens E.M."/>
            <person name="Foster-Nyarko E."/>
            <person name="Jarju S."/>
            <person name="Secka A."/>
            <person name="Antonio M."/>
            <person name="Oren A."/>
            <person name="Chaudhuri R.R."/>
            <person name="La Ragione R."/>
            <person name="Hildebrand F."/>
            <person name="Pallen M.J."/>
        </authorList>
    </citation>
    <scope>NUCLEOTIDE SEQUENCE</scope>
    <source>
        <strain evidence="2">CHK160-1198</strain>
    </source>
</reference>
<dbReference type="Gene3D" id="6.10.140.1110">
    <property type="match status" value="1"/>
</dbReference>
<evidence type="ECO:0000313" key="3">
    <source>
        <dbReference type="Proteomes" id="UP000824099"/>
    </source>
</evidence>
<proteinExistence type="predicted"/>
<feature type="coiled-coil region" evidence="1">
    <location>
        <begin position="25"/>
        <end position="92"/>
    </location>
</feature>
<evidence type="ECO:0000313" key="2">
    <source>
        <dbReference type="EMBL" id="HIU63510.1"/>
    </source>
</evidence>
<organism evidence="2 3">
    <name type="scientific">Candidatus Avacidaminococcus intestinavium</name>
    <dbReference type="NCBI Taxonomy" id="2840684"/>
    <lineage>
        <taxon>Bacteria</taxon>
        <taxon>Bacillati</taxon>
        <taxon>Bacillota</taxon>
        <taxon>Negativicutes</taxon>
        <taxon>Acidaminococcales</taxon>
        <taxon>Acidaminococcaceae</taxon>
        <taxon>Acidaminococcaceae incertae sedis</taxon>
        <taxon>Candidatus Avacidaminococcus</taxon>
    </lineage>
</organism>
<keyword evidence="1" id="KW-0175">Coiled coil</keyword>
<gene>
    <name evidence="2" type="ORF">IAB06_00510</name>
</gene>
<dbReference type="InterPro" id="IPR021297">
    <property type="entry name" value="YlqD"/>
</dbReference>
<dbReference type="EMBL" id="DVNI01000006">
    <property type="protein sequence ID" value="HIU63510.1"/>
    <property type="molecule type" value="Genomic_DNA"/>
</dbReference>
<sequence>MDKMTVRMPVAVKAKVTESLKTKLIADLERRIQQINLDIEQFEFTAKRALNEQENHDSSLIPALQHQIEDERAKRVAAKQEAEDKLKRAEKLEYGAEIGHGQLERTVELEIGTDLDKLLGAEIVTEDGKIVAFRA</sequence>
<dbReference type="Pfam" id="PF11068">
    <property type="entry name" value="YlqD"/>
    <property type="match status" value="1"/>
</dbReference>